<evidence type="ECO:0000256" key="1">
    <source>
        <dbReference type="SAM" id="MobiDB-lite"/>
    </source>
</evidence>
<dbReference type="EMBL" id="JAYKXP010000205">
    <property type="protein sequence ID" value="KAK7019676.1"/>
    <property type="molecule type" value="Genomic_DNA"/>
</dbReference>
<gene>
    <name evidence="2" type="ORF">VNI00_018021</name>
</gene>
<proteinExistence type="predicted"/>
<name>A0AAW0B539_9AGAR</name>
<dbReference type="AlphaFoldDB" id="A0AAW0B539"/>
<organism evidence="2 3">
    <name type="scientific">Paramarasmius palmivorus</name>
    <dbReference type="NCBI Taxonomy" id="297713"/>
    <lineage>
        <taxon>Eukaryota</taxon>
        <taxon>Fungi</taxon>
        <taxon>Dikarya</taxon>
        <taxon>Basidiomycota</taxon>
        <taxon>Agaricomycotina</taxon>
        <taxon>Agaricomycetes</taxon>
        <taxon>Agaricomycetidae</taxon>
        <taxon>Agaricales</taxon>
        <taxon>Marasmiineae</taxon>
        <taxon>Marasmiaceae</taxon>
        <taxon>Paramarasmius</taxon>
    </lineage>
</organism>
<sequence length="401" mass="45346">MIALEITEWPCGEHPDKMLVMAVKPQKQGGLRDELRELNNKFTTKMAALSRWVDAVEEDIHDGIPPTPLTTYLRAEQLVPDREPTFSATSPLDGEKDARLILAHEMSQVFNAARVNGQHGKVTYLNENHGSVKVVHSCIERNYAQQIMPHEHDLERTYEADVKHQSSGFDDANTDDGYSPSHSSHGAFNESSRAIIPPPHGECDYAFSPRVLDQQRRDDKATKYKAINITCIKDTNLPKGRDEDVVATIVCKTRLSTESQHKSTCSVYNHMASSVLDMVRDRMGTRIHHNDGKIMNLVRHKSRKFNEFAELHTIEMMNHITLQAQQYHSLLGINNGGDYTIPIFNLKHVVQTRKSRVDDGDDGENRMLINACPAHPKMKALTHRELPLTSYFDVGSFTVTK</sequence>
<feature type="compositionally biased region" description="Polar residues" evidence="1">
    <location>
        <begin position="180"/>
        <end position="192"/>
    </location>
</feature>
<dbReference type="Proteomes" id="UP001383192">
    <property type="component" value="Unassembled WGS sequence"/>
</dbReference>
<keyword evidence="3" id="KW-1185">Reference proteome</keyword>
<evidence type="ECO:0000313" key="3">
    <source>
        <dbReference type="Proteomes" id="UP001383192"/>
    </source>
</evidence>
<evidence type="ECO:0000313" key="2">
    <source>
        <dbReference type="EMBL" id="KAK7019676.1"/>
    </source>
</evidence>
<reference evidence="2 3" key="1">
    <citation type="submission" date="2024-01" db="EMBL/GenBank/DDBJ databases">
        <title>A draft genome for a cacao thread blight-causing isolate of Paramarasmius palmivorus.</title>
        <authorList>
            <person name="Baruah I.K."/>
            <person name="Bukari Y."/>
            <person name="Amoako-Attah I."/>
            <person name="Meinhardt L.W."/>
            <person name="Bailey B.A."/>
            <person name="Cohen S.P."/>
        </authorList>
    </citation>
    <scope>NUCLEOTIDE SEQUENCE [LARGE SCALE GENOMIC DNA]</scope>
    <source>
        <strain evidence="2 3">GH-12</strain>
    </source>
</reference>
<comment type="caution">
    <text evidence="2">The sequence shown here is derived from an EMBL/GenBank/DDBJ whole genome shotgun (WGS) entry which is preliminary data.</text>
</comment>
<protein>
    <submittedName>
        <fullName evidence="2">Uncharacterized protein</fullName>
    </submittedName>
</protein>
<feature type="region of interest" description="Disordered" evidence="1">
    <location>
        <begin position="163"/>
        <end position="195"/>
    </location>
</feature>
<accession>A0AAW0B539</accession>